<comment type="catalytic activity">
    <reaction evidence="9 10">
        <text>L-glutamyl-tRNA(Gln) + L-glutamine + ATP + H2O = L-glutaminyl-tRNA(Gln) + L-glutamate + ADP + phosphate + H(+)</text>
        <dbReference type="Rhea" id="RHEA:17521"/>
        <dbReference type="Rhea" id="RHEA-COMP:9681"/>
        <dbReference type="Rhea" id="RHEA-COMP:9684"/>
        <dbReference type="ChEBI" id="CHEBI:15377"/>
        <dbReference type="ChEBI" id="CHEBI:15378"/>
        <dbReference type="ChEBI" id="CHEBI:29985"/>
        <dbReference type="ChEBI" id="CHEBI:30616"/>
        <dbReference type="ChEBI" id="CHEBI:43474"/>
        <dbReference type="ChEBI" id="CHEBI:58359"/>
        <dbReference type="ChEBI" id="CHEBI:78520"/>
        <dbReference type="ChEBI" id="CHEBI:78521"/>
        <dbReference type="ChEBI" id="CHEBI:456216"/>
    </reaction>
</comment>
<dbReference type="NCBIfam" id="TIGR00133">
    <property type="entry name" value="gatB"/>
    <property type="match status" value="1"/>
</dbReference>
<dbReference type="AlphaFoldDB" id="A0A9D0YYK6"/>
<dbReference type="Gene3D" id="1.10.10.410">
    <property type="match status" value="1"/>
</dbReference>
<protein>
    <recommendedName>
        <fullName evidence="10">Aspartyl/glutamyl-tRNA(Asn/Gln) amidotransferase subunit B</fullName>
        <shortName evidence="10">Asp/Glu-ADT subunit B</shortName>
        <ecNumber evidence="10">6.3.5.-</ecNumber>
    </recommendedName>
</protein>
<dbReference type="Proteomes" id="UP000886725">
    <property type="component" value="Unassembled WGS sequence"/>
</dbReference>
<keyword evidence="4 10" id="KW-0547">Nucleotide-binding</keyword>
<comment type="similarity">
    <text evidence="1 10">Belongs to the GatB/GatE family. GatB subfamily.</text>
</comment>
<dbReference type="GO" id="GO:0006412">
    <property type="term" value="P:translation"/>
    <property type="evidence" value="ECO:0007669"/>
    <property type="project" value="UniProtKB-UniRule"/>
</dbReference>
<dbReference type="GO" id="GO:0005524">
    <property type="term" value="F:ATP binding"/>
    <property type="evidence" value="ECO:0007669"/>
    <property type="project" value="UniProtKB-KW"/>
</dbReference>
<evidence type="ECO:0000256" key="7">
    <source>
        <dbReference type="ARBA" id="ARBA00024799"/>
    </source>
</evidence>
<dbReference type="InterPro" id="IPR003789">
    <property type="entry name" value="Asn/Gln_tRNA_amidoTrase-B-like"/>
</dbReference>
<dbReference type="SMART" id="SM00845">
    <property type="entry name" value="GatB_Yqey"/>
    <property type="match status" value="1"/>
</dbReference>
<dbReference type="NCBIfam" id="NF004014">
    <property type="entry name" value="PRK05477.1-4"/>
    <property type="match status" value="1"/>
</dbReference>
<evidence type="ECO:0000256" key="2">
    <source>
        <dbReference type="ARBA" id="ARBA00011123"/>
    </source>
</evidence>
<evidence type="ECO:0000256" key="8">
    <source>
        <dbReference type="ARBA" id="ARBA00047380"/>
    </source>
</evidence>
<comment type="caution">
    <text evidence="12">The sequence shown here is derived from an EMBL/GenBank/DDBJ whole genome shotgun (WGS) entry which is preliminary data.</text>
</comment>
<evidence type="ECO:0000313" key="13">
    <source>
        <dbReference type="Proteomes" id="UP000886725"/>
    </source>
</evidence>
<keyword evidence="6 10" id="KW-0648">Protein biosynthesis</keyword>
<keyword evidence="3 10" id="KW-0436">Ligase</keyword>
<comment type="subunit">
    <text evidence="2 10">Heterotrimer of A, B and C subunits.</text>
</comment>
<dbReference type="EC" id="6.3.5.-" evidence="10"/>
<dbReference type="Pfam" id="PF02637">
    <property type="entry name" value="GatB_Yqey"/>
    <property type="match status" value="1"/>
</dbReference>
<evidence type="ECO:0000256" key="10">
    <source>
        <dbReference type="HAMAP-Rule" id="MF_00121"/>
    </source>
</evidence>
<comment type="function">
    <text evidence="7 10">Allows the formation of correctly charged Asn-tRNA(Asn) or Gln-tRNA(Gln) through the transamidation of misacylated Asp-tRNA(Asn) or Glu-tRNA(Gln) in organisms which lack either or both of asparaginyl-tRNA or glutaminyl-tRNA synthetases. The reaction takes place in the presence of glutamine and ATP through an activated phospho-Asp-tRNA(Asn) or phospho-Glu-tRNA(Gln).</text>
</comment>
<proteinExistence type="inferred from homology"/>
<dbReference type="SUPFAM" id="SSF55931">
    <property type="entry name" value="Glutamine synthetase/guanido kinase"/>
    <property type="match status" value="1"/>
</dbReference>
<reference evidence="12" key="1">
    <citation type="submission" date="2020-10" db="EMBL/GenBank/DDBJ databases">
        <authorList>
            <person name="Gilroy R."/>
        </authorList>
    </citation>
    <scope>NUCLEOTIDE SEQUENCE</scope>
    <source>
        <strain evidence="12">CHK165-10780</strain>
    </source>
</reference>
<dbReference type="InterPro" id="IPR018027">
    <property type="entry name" value="Asn/Gln_amidotransferase"/>
</dbReference>
<evidence type="ECO:0000256" key="1">
    <source>
        <dbReference type="ARBA" id="ARBA00005306"/>
    </source>
</evidence>
<dbReference type="SUPFAM" id="SSF89095">
    <property type="entry name" value="GatB/YqeY motif"/>
    <property type="match status" value="1"/>
</dbReference>
<dbReference type="PANTHER" id="PTHR11659">
    <property type="entry name" value="GLUTAMYL-TRNA GLN AMIDOTRANSFERASE SUBUNIT B MITOCHONDRIAL AND PROKARYOTIC PET112-RELATED"/>
    <property type="match status" value="1"/>
</dbReference>
<reference evidence="12" key="2">
    <citation type="journal article" date="2021" name="PeerJ">
        <title>Extensive microbial diversity within the chicken gut microbiome revealed by metagenomics and culture.</title>
        <authorList>
            <person name="Gilroy R."/>
            <person name="Ravi A."/>
            <person name="Getino M."/>
            <person name="Pursley I."/>
            <person name="Horton D.L."/>
            <person name="Alikhan N.F."/>
            <person name="Baker D."/>
            <person name="Gharbi K."/>
            <person name="Hall N."/>
            <person name="Watson M."/>
            <person name="Adriaenssens E.M."/>
            <person name="Foster-Nyarko E."/>
            <person name="Jarju S."/>
            <person name="Secka A."/>
            <person name="Antonio M."/>
            <person name="Oren A."/>
            <person name="Chaudhuri R.R."/>
            <person name="La Ragione R."/>
            <person name="Hildebrand F."/>
            <person name="Pallen M.J."/>
        </authorList>
    </citation>
    <scope>NUCLEOTIDE SEQUENCE</scope>
    <source>
        <strain evidence="12">CHK165-10780</strain>
    </source>
</reference>
<name>A0A9D0YYK6_9FIRM</name>
<dbReference type="PANTHER" id="PTHR11659:SF0">
    <property type="entry name" value="GLUTAMYL-TRNA(GLN) AMIDOTRANSFERASE SUBUNIT B, MITOCHONDRIAL"/>
    <property type="match status" value="1"/>
</dbReference>
<dbReference type="GO" id="GO:0070681">
    <property type="term" value="P:glutaminyl-tRNAGln biosynthesis via transamidation"/>
    <property type="evidence" value="ECO:0007669"/>
    <property type="project" value="TreeGrafter"/>
</dbReference>
<organism evidence="12 13">
    <name type="scientific">Candidatus Faecenecus gallistercoris</name>
    <dbReference type="NCBI Taxonomy" id="2840793"/>
    <lineage>
        <taxon>Bacteria</taxon>
        <taxon>Bacillati</taxon>
        <taxon>Bacillota</taxon>
        <taxon>Bacillota incertae sedis</taxon>
        <taxon>Candidatus Faecenecus</taxon>
    </lineage>
</organism>
<dbReference type="HAMAP" id="MF_00121">
    <property type="entry name" value="GatB"/>
    <property type="match status" value="1"/>
</dbReference>
<evidence type="ECO:0000256" key="9">
    <source>
        <dbReference type="ARBA" id="ARBA00047913"/>
    </source>
</evidence>
<gene>
    <name evidence="10 12" type="primary">gatB</name>
    <name evidence="12" type="ORF">IAC85_01895</name>
</gene>
<dbReference type="InterPro" id="IPR017959">
    <property type="entry name" value="Asn/Gln-tRNA_amidoTrfase_suB/E"/>
</dbReference>
<dbReference type="EMBL" id="DVFU01000037">
    <property type="protein sequence ID" value="HIQ64469.1"/>
    <property type="molecule type" value="Genomic_DNA"/>
</dbReference>
<feature type="domain" description="Asn/Gln amidotransferase" evidence="11">
    <location>
        <begin position="323"/>
        <end position="469"/>
    </location>
</feature>
<dbReference type="Pfam" id="PF02934">
    <property type="entry name" value="GatB_N"/>
    <property type="match status" value="1"/>
</dbReference>
<dbReference type="FunFam" id="1.10.10.410:FF:000001">
    <property type="entry name" value="Aspartyl/glutamyl-tRNA(Asn/Gln) amidotransferase subunit B"/>
    <property type="match status" value="1"/>
</dbReference>
<dbReference type="InterPro" id="IPR023168">
    <property type="entry name" value="GatB_Yqey_C_2"/>
</dbReference>
<evidence type="ECO:0000256" key="3">
    <source>
        <dbReference type="ARBA" id="ARBA00022598"/>
    </source>
</evidence>
<evidence type="ECO:0000256" key="5">
    <source>
        <dbReference type="ARBA" id="ARBA00022840"/>
    </source>
</evidence>
<dbReference type="GO" id="GO:0050567">
    <property type="term" value="F:glutaminyl-tRNA synthase (glutamine-hydrolyzing) activity"/>
    <property type="evidence" value="ECO:0007669"/>
    <property type="project" value="UniProtKB-UniRule"/>
</dbReference>
<evidence type="ECO:0000259" key="11">
    <source>
        <dbReference type="SMART" id="SM00845"/>
    </source>
</evidence>
<sequence length="471" mass="52914">MSEYRTTVGIEVHAELKTKTKMFSNSANHYGASSNTNMNLIDFGYPGTLPQVNRYGVELGIRAGLVLNCQINHHMHFDRKNYFYPDLPKGYQITQARTPIGVHGYVEIEDDGEIKKIGIHDIHLEEDTCKSVHTKESALLDFNRAGVPLLEIVSDPDIHSPQEAMLYLEKLRELLLYSDVSDVKIEEGSMRCDVNVSVSKTDQLGVRAEIKNVSSIAAVGMAIASETKRQIALLESGGVQEEETRRYDEAKDETILMRKKETGNDYRYFPEPDIPYVNVTDEEIEAVRKNLPVSADTRRKEYIRCGISPLNADKIIQNRTISDFLLDASDDANLVTISNLLLGDISGYLNAKHIELKDTPLSMERLELLARKFDQKEISSKIVKEILEDVIITSDDLDSIIERHGGASITDESALMPIIQSVLDNNPQSVSDYRSGHDRAMKFLMGQVMKETKGKANPVLVQELLIKQLSE</sequence>
<evidence type="ECO:0000256" key="4">
    <source>
        <dbReference type="ARBA" id="ARBA00022741"/>
    </source>
</evidence>
<accession>A0A9D0YYK6</accession>
<dbReference type="PROSITE" id="PS01234">
    <property type="entry name" value="GATB"/>
    <property type="match status" value="1"/>
</dbReference>
<dbReference type="InterPro" id="IPR014746">
    <property type="entry name" value="Gln_synth/guanido_kin_cat_dom"/>
</dbReference>
<dbReference type="InterPro" id="IPR006075">
    <property type="entry name" value="Asn/Gln-tRNA_Trfase_suB/E_cat"/>
</dbReference>
<comment type="catalytic activity">
    <reaction evidence="8 10">
        <text>L-aspartyl-tRNA(Asn) + L-glutamine + ATP + H2O = L-asparaginyl-tRNA(Asn) + L-glutamate + ADP + phosphate + 2 H(+)</text>
        <dbReference type="Rhea" id="RHEA:14513"/>
        <dbReference type="Rhea" id="RHEA-COMP:9674"/>
        <dbReference type="Rhea" id="RHEA-COMP:9677"/>
        <dbReference type="ChEBI" id="CHEBI:15377"/>
        <dbReference type="ChEBI" id="CHEBI:15378"/>
        <dbReference type="ChEBI" id="CHEBI:29985"/>
        <dbReference type="ChEBI" id="CHEBI:30616"/>
        <dbReference type="ChEBI" id="CHEBI:43474"/>
        <dbReference type="ChEBI" id="CHEBI:58359"/>
        <dbReference type="ChEBI" id="CHEBI:78515"/>
        <dbReference type="ChEBI" id="CHEBI:78516"/>
        <dbReference type="ChEBI" id="CHEBI:456216"/>
    </reaction>
</comment>
<keyword evidence="5 10" id="KW-0067">ATP-binding</keyword>
<evidence type="ECO:0000256" key="6">
    <source>
        <dbReference type="ARBA" id="ARBA00022917"/>
    </source>
</evidence>
<dbReference type="NCBIfam" id="NF004012">
    <property type="entry name" value="PRK05477.1-2"/>
    <property type="match status" value="1"/>
</dbReference>
<evidence type="ECO:0000313" key="12">
    <source>
        <dbReference type="EMBL" id="HIQ64469.1"/>
    </source>
</evidence>
<dbReference type="InterPro" id="IPR004413">
    <property type="entry name" value="GatB"/>
</dbReference>
<dbReference type="InterPro" id="IPR017958">
    <property type="entry name" value="Gln-tRNA_amidoTrfase_suB_CS"/>
</dbReference>